<feature type="transmembrane region" description="Helical" evidence="1">
    <location>
        <begin position="28"/>
        <end position="47"/>
    </location>
</feature>
<gene>
    <name evidence="2" type="ORF">PL921460029</name>
</gene>
<keyword evidence="1" id="KW-0472">Membrane</keyword>
<dbReference type="STRING" id="671072.PL921460029"/>
<keyword evidence="1" id="KW-0812">Transmembrane</keyword>
<feature type="transmembrane region" description="Helical" evidence="1">
    <location>
        <begin position="127"/>
        <end position="149"/>
    </location>
</feature>
<proteinExistence type="predicted"/>
<sequence length="188" mass="21751">MDLIPILLEEYKAAHAERLNAIQSRHTVLTFGFSSIGLLLTFLASMRGKSNEALTILSLYIIPFLCIIIGYSYWLDTERQIKSQHSIVKSEYKINQYCNPDQSQSFKKILNSSIAFDQDKELRFQTIIYQVLFSLVAIISLMITIFESLSSPYNWMILIISILLMVGFFLFILIVSYQIFFKKLFTTS</sequence>
<reference evidence="3" key="1">
    <citation type="submission" date="2015-10" db="EMBL/GenBank/DDBJ databases">
        <authorList>
            <person name="Regsiter A."/>
            <person name="william w."/>
        </authorList>
    </citation>
    <scope>NUCLEOTIDE SEQUENCE [LARGE SCALE GENOMIC DNA]</scope>
</reference>
<dbReference type="AlphaFoldDB" id="A0A1J1LMZ8"/>
<dbReference type="EMBL" id="CZDF01000166">
    <property type="protein sequence ID" value="CUR33920.1"/>
    <property type="molecule type" value="Genomic_DNA"/>
</dbReference>
<protein>
    <submittedName>
        <fullName evidence="2">Uncharacterized protein</fullName>
    </submittedName>
</protein>
<organism evidence="2 3">
    <name type="scientific">Planktothrix tepida PCC 9214</name>
    <dbReference type="NCBI Taxonomy" id="671072"/>
    <lineage>
        <taxon>Bacteria</taxon>
        <taxon>Bacillati</taxon>
        <taxon>Cyanobacteriota</taxon>
        <taxon>Cyanophyceae</taxon>
        <taxon>Oscillatoriophycideae</taxon>
        <taxon>Oscillatoriales</taxon>
        <taxon>Microcoleaceae</taxon>
        <taxon>Planktothrix</taxon>
    </lineage>
</organism>
<evidence type="ECO:0000313" key="3">
    <source>
        <dbReference type="Proteomes" id="UP000184315"/>
    </source>
</evidence>
<accession>A0A1J1LMZ8</accession>
<evidence type="ECO:0000256" key="1">
    <source>
        <dbReference type="SAM" id="Phobius"/>
    </source>
</evidence>
<keyword evidence="3" id="KW-1185">Reference proteome</keyword>
<name>A0A1J1LMZ8_9CYAN</name>
<feature type="transmembrane region" description="Helical" evidence="1">
    <location>
        <begin position="53"/>
        <end position="74"/>
    </location>
</feature>
<dbReference type="Proteomes" id="UP000184315">
    <property type="component" value="Unassembled WGS sequence"/>
</dbReference>
<keyword evidence="1" id="KW-1133">Transmembrane helix</keyword>
<feature type="transmembrane region" description="Helical" evidence="1">
    <location>
        <begin position="155"/>
        <end position="180"/>
    </location>
</feature>
<evidence type="ECO:0000313" key="2">
    <source>
        <dbReference type="EMBL" id="CUR33920.1"/>
    </source>
</evidence>